<evidence type="ECO:0000256" key="1">
    <source>
        <dbReference type="ARBA" id="ARBA00004571"/>
    </source>
</evidence>
<dbReference type="Gene3D" id="2.40.170.20">
    <property type="entry name" value="TonB-dependent receptor, beta-barrel domain"/>
    <property type="match status" value="1"/>
</dbReference>
<evidence type="ECO:0000256" key="7">
    <source>
        <dbReference type="ARBA" id="ARBA00023136"/>
    </source>
</evidence>
<evidence type="ECO:0000313" key="16">
    <source>
        <dbReference type="Proteomes" id="UP000288212"/>
    </source>
</evidence>
<evidence type="ECO:0000256" key="8">
    <source>
        <dbReference type="ARBA" id="ARBA00023237"/>
    </source>
</evidence>
<dbReference type="Pfam" id="PF07715">
    <property type="entry name" value="Plug"/>
    <property type="match status" value="1"/>
</dbReference>
<feature type="signal peptide" evidence="12">
    <location>
        <begin position="1"/>
        <end position="26"/>
    </location>
</feature>
<feature type="short sequence motif" description="TonB C-terminal box" evidence="10">
    <location>
        <begin position="969"/>
        <end position="986"/>
    </location>
</feature>
<evidence type="ECO:0000256" key="6">
    <source>
        <dbReference type="ARBA" id="ARBA00023077"/>
    </source>
</evidence>
<dbReference type="InterPro" id="IPR039426">
    <property type="entry name" value="TonB-dep_rcpt-like"/>
</dbReference>
<evidence type="ECO:0000256" key="3">
    <source>
        <dbReference type="ARBA" id="ARBA00022452"/>
    </source>
</evidence>
<dbReference type="EMBL" id="PIPI01000001">
    <property type="protein sequence ID" value="RUO21739.1"/>
    <property type="molecule type" value="Genomic_DNA"/>
</dbReference>
<evidence type="ECO:0000259" key="14">
    <source>
        <dbReference type="Pfam" id="PF07715"/>
    </source>
</evidence>
<protein>
    <submittedName>
        <fullName evidence="15">TonB-dependent receptor</fullName>
    </submittedName>
</protein>
<evidence type="ECO:0000256" key="2">
    <source>
        <dbReference type="ARBA" id="ARBA00022448"/>
    </source>
</evidence>
<accession>A0A432VYJ9</accession>
<evidence type="ECO:0000256" key="10">
    <source>
        <dbReference type="PROSITE-ProRule" id="PRU10144"/>
    </source>
</evidence>
<keyword evidence="15" id="KW-0675">Receptor</keyword>
<keyword evidence="7 9" id="KW-0472">Membrane</keyword>
<name>A0A432VYJ9_9GAMM</name>
<dbReference type="RefSeq" id="WP_126790845.1">
    <property type="nucleotide sequence ID" value="NZ_PIPI01000001.1"/>
</dbReference>
<dbReference type="Pfam" id="PF00593">
    <property type="entry name" value="TonB_dep_Rec_b-barrel"/>
    <property type="match status" value="1"/>
</dbReference>
<comment type="subcellular location">
    <subcellularLocation>
        <location evidence="1 9">Cell outer membrane</location>
        <topology evidence="1 9">Multi-pass membrane protein</topology>
    </subcellularLocation>
</comment>
<dbReference type="InterPro" id="IPR000531">
    <property type="entry name" value="Beta-barrel_TonB"/>
</dbReference>
<keyword evidence="5 12" id="KW-0732">Signal</keyword>
<evidence type="ECO:0000256" key="12">
    <source>
        <dbReference type="SAM" id="SignalP"/>
    </source>
</evidence>
<keyword evidence="4 9" id="KW-0812">Transmembrane</keyword>
<evidence type="ECO:0000256" key="4">
    <source>
        <dbReference type="ARBA" id="ARBA00022692"/>
    </source>
</evidence>
<evidence type="ECO:0000313" key="15">
    <source>
        <dbReference type="EMBL" id="RUO21739.1"/>
    </source>
</evidence>
<dbReference type="InterPro" id="IPR037066">
    <property type="entry name" value="Plug_dom_sf"/>
</dbReference>
<feature type="domain" description="TonB-dependent receptor plug" evidence="14">
    <location>
        <begin position="62"/>
        <end position="181"/>
    </location>
</feature>
<keyword evidence="6 11" id="KW-0798">TonB box</keyword>
<keyword evidence="8 9" id="KW-0998">Cell outer membrane</keyword>
<evidence type="ECO:0000259" key="13">
    <source>
        <dbReference type="Pfam" id="PF00593"/>
    </source>
</evidence>
<dbReference type="PROSITE" id="PS01156">
    <property type="entry name" value="TONB_DEPENDENT_REC_2"/>
    <property type="match status" value="1"/>
</dbReference>
<dbReference type="InterPro" id="IPR010917">
    <property type="entry name" value="TonB_rcpt_CS"/>
</dbReference>
<dbReference type="PROSITE" id="PS52016">
    <property type="entry name" value="TONB_DEPENDENT_REC_3"/>
    <property type="match status" value="1"/>
</dbReference>
<dbReference type="SUPFAM" id="SSF56935">
    <property type="entry name" value="Porins"/>
    <property type="match status" value="1"/>
</dbReference>
<gene>
    <name evidence="15" type="ORF">CWE06_02500</name>
</gene>
<dbReference type="PANTHER" id="PTHR47234">
    <property type="match status" value="1"/>
</dbReference>
<keyword evidence="16" id="KW-1185">Reference proteome</keyword>
<dbReference type="InterPro" id="IPR012910">
    <property type="entry name" value="Plug_dom"/>
</dbReference>
<dbReference type="InterPro" id="IPR036942">
    <property type="entry name" value="Beta-barrel_TonB_sf"/>
</dbReference>
<dbReference type="GO" id="GO:0009279">
    <property type="term" value="C:cell outer membrane"/>
    <property type="evidence" value="ECO:0007669"/>
    <property type="project" value="UniProtKB-SubCell"/>
</dbReference>
<organism evidence="15 16">
    <name type="scientific">Aliidiomarina haloalkalitolerans</name>
    <dbReference type="NCBI Taxonomy" id="859059"/>
    <lineage>
        <taxon>Bacteria</taxon>
        <taxon>Pseudomonadati</taxon>
        <taxon>Pseudomonadota</taxon>
        <taxon>Gammaproteobacteria</taxon>
        <taxon>Alteromonadales</taxon>
        <taxon>Idiomarinaceae</taxon>
        <taxon>Aliidiomarina</taxon>
    </lineage>
</organism>
<feature type="chain" id="PRO_5018988520" evidence="12">
    <location>
        <begin position="27"/>
        <end position="986"/>
    </location>
</feature>
<dbReference type="PANTHER" id="PTHR47234:SF2">
    <property type="entry name" value="TONB-DEPENDENT RECEPTOR"/>
    <property type="match status" value="1"/>
</dbReference>
<dbReference type="AlphaFoldDB" id="A0A432VYJ9"/>
<reference evidence="15 16" key="1">
    <citation type="journal article" date="2011" name="Front. Microbiol.">
        <title>Genomic signatures of strain selection and enhancement in Bacillus atrophaeus var. globigii, a historical biowarfare simulant.</title>
        <authorList>
            <person name="Gibbons H.S."/>
            <person name="Broomall S.M."/>
            <person name="McNew L.A."/>
            <person name="Daligault H."/>
            <person name="Chapman C."/>
            <person name="Bruce D."/>
            <person name="Karavis M."/>
            <person name="Krepps M."/>
            <person name="McGregor P.A."/>
            <person name="Hong C."/>
            <person name="Park K.H."/>
            <person name="Akmal A."/>
            <person name="Feldman A."/>
            <person name="Lin J.S."/>
            <person name="Chang W.E."/>
            <person name="Higgs B.W."/>
            <person name="Demirev P."/>
            <person name="Lindquist J."/>
            <person name="Liem A."/>
            <person name="Fochler E."/>
            <person name="Read T.D."/>
            <person name="Tapia R."/>
            <person name="Johnson S."/>
            <person name="Bishop-Lilly K.A."/>
            <person name="Detter C."/>
            <person name="Han C."/>
            <person name="Sozhamannan S."/>
            <person name="Rosenzweig C.N."/>
            <person name="Skowronski E.W."/>
        </authorList>
    </citation>
    <scope>NUCLEOTIDE SEQUENCE [LARGE SCALE GENOMIC DNA]</scope>
    <source>
        <strain evidence="15 16">AK5</strain>
    </source>
</reference>
<dbReference type="Proteomes" id="UP000288212">
    <property type="component" value="Unassembled WGS sequence"/>
</dbReference>
<evidence type="ECO:0000256" key="9">
    <source>
        <dbReference type="PROSITE-ProRule" id="PRU01360"/>
    </source>
</evidence>
<proteinExistence type="inferred from homology"/>
<keyword evidence="2 9" id="KW-0813">Transport</keyword>
<feature type="domain" description="TonB-dependent receptor-like beta-barrel" evidence="13">
    <location>
        <begin position="445"/>
        <end position="946"/>
    </location>
</feature>
<dbReference type="OrthoDB" id="176248at2"/>
<keyword evidence="3 9" id="KW-1134">Transmembrane beta strand</keyword>
<comment type="similarity">
    <text evidence="9 11">Belongs to the TonB-dependent receptor family.</text>
</comment>
<dbReference type="Gene3D" id="2.170.130.10">
    <property type="entry name" value="TonB-dependent receptor, plug domain"/>
    <property type="match status" value="1"/>
</dbReference>
<sequence length="986" mass="107910">MFTNTKLSKSVRLALAFGAASTLAFAGVASAQDENEEEEQAQQDRPERIQVVGSRIRTDGLDNATPIDIISTEIATEQGLNTLGELLRTSTVASGSNQLISAMSVGSVTAGGAGAESISMRGLGANRTLVLLNGRRAGPAGTRGQVAAFDMNALPVSAVERVEILKDGASSLYGSDAVAGVINIITKRGDESSFNVSMNQPIESGGETFRVNGTIGRSFDRGSLRFVADYNLQSEMKRGDRDHFKCGTRYIFDAQSSTQVDPIDPRTGEFHCNDLPYGMWLWNLSPPNGAPNYTSQITGFDHTGRLREIGIPGYNPTQPGDISAPEGWFPMGYSRESDGWLNSTHPFQEIQTMVPKTEVASLYFQSDYDLTDTVSFYSEFLHSRRETTIHSYRQFWEPFIPAWLGLVDGWDGNVFLDPTAVTDHSGSVTTIDYSRAVLGLEGALGYWNWDVSYQRTLNRGEYFQKVILQDALFMASDAIWGDPCEGFLSPISGRPCYEIDFFTPDYIYGNFDQGTRDFLFDTETGKTIYKQDTLDAYITGDLFDLPAGTLATAVGVSYQTDEIQDTPGEVTLAGNSWGMTSSGITAGRSTTKAVYAEIQAPLLRDLPLIEALDLTASARYTDVSTYGSGDTYKLSANWTIGNGFRIRASRGTSFRSPALFELFLENQTGFFNQNQDPCWAWGERLDGGTLNPIAAANCAADGIPADYSSNYGSATSVTGGGRGLLQAETSVSEGIGLVWSSADNRFAGSIDYYDVIIRNQISNVGGASILSLCYNSENFPNEPFCDQFDRNDGGDAGDNYNITEVRGGYVNVAEQTVRGADVVFTYMDQTPFGALRIRLDHTIQIERAAKQFPTSIPNNVVGRLGSPRHSGTLNIGLTRDSWRYNYAIRYTGKVSNDHLYENGEFGTYRGETVRFVASAPTTLYHTFSLNKEFDSGLDVTFGVNNLFDKKPPKGSPSRATTVGNAMLYSQYDQLGRRVFFNLGYQF</sequence>
<comment type="caution">
    <text evidence="15">The sequence shown here is derived from an EMBL/GenBank/DDBJ whole genome shotgun (WGS) entry which is preliminary data.</text>
</comment>
<evidence type="ECO:0000256" key="11">
    <source>
        <dbReference type="RuleBase" id="RU003357"/>
    </source>
</evidence>
<evidence type="ECO:0000256" key="5">
    <source>
        <dbReference type="ARBA" id="ARBA00022729"/>
    </source>
</evidence>